<dbReference type="Gene3D" id="2.170.150.80">
    <property type="entry name" value="NAC domain"/>
    <property type="match status" value="1"/>
</dbReference>
<keyword evidence="2" id="KW-0805">Transcription regulation</keyword>
<proteinExistence type="predicted"/>
<dbReference type="SUPFAM" id="SSF101941">
    <property type="entry name" value="NAC domain"/>
    <property type="match status" value="1"/>
</dbReference>
<evidence type="ECO:0000256" key="5">
    <source>
        <dbReference type="ARBA" id="ARBA00023242"/>
    </source>
</evidence>
<keyword evidence="9" id="KW-1185">Reference proteome</keyword>
<sequence length="448" mass="49082">MQNAPATRGVMEETNKVVVDNDDGRNRHGFPWGYHFVPKPIELIGVLDDKRAGRRLPYPPNIFHDVKILEHHPADLYMELADAYRGHEEAGFIYFFSRRVFPEPRGRRTNPVRAAKGGTWKASGGGQPVTRHGVDVGVHNTLAFYHKTNISSGLTEWGMHEFATIIGRKDKLQVADLALYRIYKKKKGEKEEVQEEEKAGQNVAPVSNGLSKLEELPSPCPAASTSQPQVQASVGQAHDYYHQGVFRDATSAPEPGSSCVTLTSADSPEQLHAGCMGLTGSPPAPLMAPSLQVTTENCSQISPLPQLLSLQALSPMSPQHLAVNDFALADWDNMLLLPPSPPAAFAHGLPTSQQQDAEYPGPADSNELLKMLRLPTLPAPDSQGCQDDEFKVWPEMQPAMSPCWFPMPGDDELPMLTDEENKLSLDELLAGLRDEAAMSAEEPATNDQ</sequence>
<dbReference type="PANTHER" id="PTHR31719">
    <property type="entry name" value="NAC TRANSCRIPTION FACTOR 56"/>
    <property type="match status" value="1"/>
</dbReference>
<keyword evidence="3" id="KW-0238">DNA-binding</keyword>
<dbReference type="AlphaFoldDB" id="A0AAD8S4E3"/>
<accession>A0AAD8S4E3</accession>
<feature type="compositionally biased region" description="Basic and acidic residues" evidence="6">
    <location>
        <begin position="189"/>
        <end position="199"/>
    </location>
</feature>
<evidence type="ECO:0000256" key="2">
    <source>
        <dbReference type="ARBA" id="ARBA00023015"/>
    </source>
</evidence>
<comment type="caution">
    <text evidence="8">The sequence shown here is derived from an EMBL/GenBank/DDBJ whole genome shotgun (WGS) entry which is preliminary data.</text>
</comment>
<feature type="region of interest" description="Disordered" evidence="6">
    <location>
        <begin position="107"/>
        <end position="128"/>
    </location>
</feature>
<evidence type="ECO:0000256" key="1">
    <source>
        <dbReference type="ARBA" id="ARBA00004123"/>
    </source>
</evidence>
<dbReference type="GO" id="GO:0005634">
    <property type="term" value="C:nucleus"/>
    <property type="evidence" value="ECO:0007669"/>
    <property type="project" value="UniProtKB-SubCell"/>
</dbReference>
<reference evidence="8" key="1">
    <citation type="submission" date="2023-07" db="EMBL/GenBank/DDBJ databases">
        <title>A chromosome-level genome assembly of Lolium multiflorum.</title>
        <authorList>
            <person name="Chen Y."/>
            <person name="Copetti D."/>
            <person name="Kolliker R."/>
            <person name="Studer B."/>
        </authorList>
    </citation>
    <scope>NUCLEOTIDE SEQUENCE</scope>
    <source>
        <strain evidence="8">02402/16</strain>
        <tissue evidence="8">Leaf</tissue>
    </source>
</reference>
<dbReference type="GO" id="GO:0006355">
    <property type="term" value="P:regulation of DNA-templated transcription"/>
    <property type="evidence" value="ECO:0007669"/>
    <property type="project" value="InterPro"/>
</dbReference>
<dbReference type="EMBL" id="JAUUTY010000004">
    <property type="protein sequence ID" value="KAK1644888.1"/>
    <property type="molecule type" value="Genomic_DNA"/>
</dbReference>
<keyword evidence="5" id="KW-0539">Nucleus</keyword>
<organism evidence="8 9">
    <name type="scientific">Lolium multiflorum</name>
    <name type="common">Italian ryegrass</name>
    <name type="synonym">Lolium perenne subsp. multiflorum</name>
    <dbReference type="NCBI Taxonomy" id="4521"/>
    <lineage>
        <taxon>Eukaryota</taxon>
        <taxon>Viridiplantae</taxon>
        <taxon>Streptophyta</taxon>
        <taxon>Embryophyta</taxon>
        <taxon>Tracheophyta</taxon>
        <taxon>Spermatophyta</taxon>
        <taxon>Magnoliopsida</taxon>
        <taxon>Liliopsida</taxon>
        <taxon>Poales</taxon>
        <taxon>Poaceae</taxon>
        <taxon>BOP clade</taxon>
        <taxon>Pooideae</taxon>
        <taxon>Poodae</taxon>
        <taxon>Poeae</taxon>
        <taxon>Poeae Chloroplast Group 2 (Poeae type)</taxon>
        <taxon>Loliodinae</taxon>
        <taxon>Loliinae</taxon>
        <taxon>Lolium</taxon>
    </lineage>
</organism>
<dbReference type="PANTHER" id="PTHR31719:SF94">
    <property type="entry name" value="PROTEIN ATAF2"/>
    <property type="match status" value="1"/>
</dbReference>
<dbReference type="InterPro" id="IPR003441">
    <property type="entry name" value="NAC-dom"/>
</dbReference>
<feature type="region of interest" description="Disordered" evidence="6">
    <location>
        <begin position="189"/>
        <end position="229"/>
    </location>
</feature>
<dbReference type="GO" id="GO:0003677">
    <property type="term" value="F:DNA binding"/>
    <property type="evidence" value="ECO:0007669"/>
    <property type="project" value="UniProtKB-KW"/>
</dbReference>
<evidence type="ECO:0000256" key="4">
    <source>
        <dbReference type="ARBA" id="ARBA00023163"/>
    </source>
</evidence>
<dbReference type="Proteomes" id="UP001231189">
    <property type="component" value="Unassembled WGS sequence"/>
</dbReference>
<evidence type="ECO:0000256" key="3">
    <source>
        <dbReference type="ARBA" id="ARBA00023125"/>
    </source>
</evidence>
<dbReference type="PROSITE" id="PS51005">
    <property type="entry name" value="NAC"/>
    <property type="match status" value="1"/>
</dbReference>
<dbReference type="InterPro" id="IPR036093">
    <property type="entry name" value="NAC_dom_sf"/>
</dbReference>
<keyword evidence="4" id="KW-0804">Transcription</keyword>
<evidence type="ECO:0000313" key="8">
    <source>
        <dbReference type="EMBL" id="KAK1644888.1"/>
    </source>
</evidence>
<comment type="subcellular location">
    <subcellularLocation>
        <location evidence="1">Nucleus</location>
    </subcellularLocation>
</comment>
<protein>
    <recommendedName>
        <fullName evidence="7">NAC domain-containing protein</fullName>
    </recommendedName>
</protein>
<name>A0AAD8S4E3_LOLMU</name>
<dbReference type="Pfam" id="PF02365">
    <property type="entry name" value="NAM"/>
    <property type="match status" value="1"/>
</dbReference>
<evidence type="ECO:0000313" key="9">
    <source>
        <dbReference type="Proteomes" id="UP001231189"/>
    </source>
</evidence>
<evidence type="ECO:0000256" key="6">
    <source>
        <dbReference type="SAM" id="MobiDB-lite"/>
    </source>
</evidence>
<feature type="domain" description="NAC" evidence="7">
    <location>
        <begin position="30"/>
        <end position="185"/>
    </location>
</feature>
<evidence type="ECO:0000259" key="7">
    <source>
        <dbReference type="PROSITE" id="PS51005"/>
    </source>
</evidence>
<gene>
    <name evidence="8" type="ORF">QYE76_062693</name>
</gene>